<dbReference type="Gene3D" id="3.40.50.300">
    <property type="entry name" value="P-loop containing nucleotide triphosphate hydrolases"/>
    <property type="match status" value="2"/>
</dbReference>
<feature type="compositionally biased region" description="Low complexity" evidence="12">
    <location>
        <begin position="1494"/>
        <end position="1505"/>
    </location>
</feature>
<feature type="region of interest" description="Disordered" evidence="12">
    <location>
        <begin position="18"/>
        <end position="125"/>
    </location>
</feature>
<dbReference type="InterPro" id="IPR014001">
    <property type="entry name" value="Helicase_ATP-bd"/>
</dbReference>
<dbReference type="PANTHER" id="PTHR13710">
    <property type="entry name" value="DNA HELICASE RECQ FAMILY MEMBER"/>
    <property type="match status" value="1"/>
</dbReference>
<dbReference type="InterPro" id="IPR018982">
    <property type="entry name" value="RQC_domain"/>
</dbReference>
<evidence type="ECO:0000256" key="3">
    <source>
        <dbReference type="ARBA" id="ARBA00022741"/>
    </source>
</evidence>
<dbReference type="GO" id="GO:0005524">
    <property type="term" value="F:ATP binding"/>
    <property type="evidence" value="ECO:0007669"/>
    <property type="project" value="UniProtKB-KW"/>
</dbReference>
<dbReference type="InterPro" id="IPR002464">
    <property type="entry name" value="DNA/RNA_helicase_DEAH_CS"/>
</dbReference>
<dbReference type="InterPro" id="IPR004589">
    <property type="entry name" value="DNA_helicase_ATP-dep_RecQ"/>
</dbReference>
<name>A0A2C5XMU0_9HYPO</name>
<dbReference type="EC" id="5.6.2.4" evidence="11"/>
<proteinExistence type="inferred from homology"/>
<feature type="domain" description="Helicase C-terminal" evidence="14">
    <location>
        <begin position="1031"/>
        <end position="1176"/>
    </location>
</feature>
<dbReference type="SMART" id="SM00956">
    <property type="entry name" value="RQC"/>
    <property type="match status" value="1"/>
</dbReference>
<keyword evidence="3" id="KW-0547">Nucleotide-binding</keyword>
<dbReference type="NCBIfam" id="TIGR00614">
    <property type="entry name" value="recQ_fam"/>
    <property type="match status" value="1"/>
</dbReference>
<feature type="compositionally biased region" description="Basic residues" evidence="12">
    <location>
        <begin position="1337"/>
        <end position="1348"/>
    </location>
</feature>
<feature type="compositionally biased region" description="Polar residues" evidence="12">
    <location>
        <begin position="319"/>
        <end position="330"/>
    </location>
</feature>
<dbReference type="SMART" id="SM00490">
    <property type="entry name" value="HELICc"/>
    <property type="match status" value="1"/>
</dbReference>
<feature type="compositionally biased region" description="Polar residues" evidence="12">
    <location>
        <begin position="34"/>
        <end position="55"/>
    </location>
</feature>
<dbReference type="GO" id="GO:0003677">
    <property type="term" value="F:DNA binding"/>
    <property type="evidence" value="ECO:0007669"/>
    <property type="project" value="UniProtKB-KW"/>
</dbReference>
<evidence type="ECO:0000256" key="1">
    <source>
        <dbReference type="ARBA" id="ARBA00004123"/>
    </source>
</evidence>
<keyword evidence="8" id="KW-0413">Isomerase</keyword>
<keyword evidence="7" id="KW-0238">DNA-binding</keyword>
<feature type="domain" description="Helicase ATP-binding" evidence="13">
    <location>
        <begin position="823"/>
        <end position="1004"/>
    </location>
</feature>
<feature type="compositionally biased region" description="Basic and acidic residues" evidence="12">
    <location>
        <begin position="1470"/>
        <end position="1483"/>
    </location>
</feature>
<feature type="compositionally biased region" description="Polar residues" evidence="12">
    <location>
        <begin position="73"/>
        <end position="86"/>
    </location>
</feature>
<dbReference type="Pfam" id="PF00271">
    <property type="entry name" value="Helicase_C"/>
    <property type="match status" value="1"/>
</dbReference>
<evidence type="ECO:0000259" key="14">
    <source>
        <dbReference type="PROSITE" id="PS51194"/>
    </source>
</evidence>
<dbReference type="SUPFAM" id="SSF52540">
    <property type="entry name" value="P-loop containing nucleoside triphosphate hydrolases"/>
    <property type="match status" value="1"/>
</dbReference>
<gene>
    <name evidence="15" type="ORF">CDD82_3752</name>
</gene>
<feature type="compositionally biased region" description="Low complexity" evidence="12">
    <location>
        <begin position="92"/>
        <end position="107"/>
    </location>
</feature>
<feature type="compositionally biased region" description="Polar residues" evidence="12">
    <location>
        <begin position="411"/>
        <end position="423"/>
    </location>
</feature>
<dbReference type="OrthoDB" id="10261556at2759"/>
<evidence type="ECO:0000256" key="7">
    <source>
        <dbReference type="ARBA" id="ARBA00023125"/>
    </source>
</evidence>
<feature type="compositionally biased region" description="Polar residues" evidence="12">
    <location>
        <begin position="1354"/>
        <end position="1365"/>
    </location>
</feature>
<dbReference type="Pfam" id="PF00270">
    <property type="entry name" value="DEAD"/>
    <property type="match status" value="1"/>
</dbReference>
<dbReference type="PROSITE" id="PS00690">
    <property type="entry name" value="DEAH_ATP_HELICASE"/>
    <property type="match status" value="1"/>
</dbReference>
<keyword evidence="16" id="KW-1185">Reference proteome</keyword>
<dbReference type="CDD" id="cd17920">
    <property type="entry name" value="DEXHc_RecQ"/>
    <property type="match status" value="1"/>
</dbReference>
<dbReference type="PROSITE" id="PS51194">
    <property type="entry name" value="HELICASE_CTER"/>
    <property type="match status" value="1"/>
</dbReference>
<feature type="region of interest" description="Disordered" evidence="12">
    <location>
        <begin position="1470"/>
        <end position="1505"/>
    </location>
</feature>
<evidence type="ECO:0000256" key="2">
    <source>
        <dbReference type="ARBA" id="ARBA00005446"/>
    </source>
</evidence>
<evidence type="ECO:0000256" key="12">
    <source>
        <dbReference type="SAM" id="MobiDB-lite"/>
    </source>
</evidence>
<dbReference type="InterPro" id="IPR011545">
    <property type="entry name" value="DEAD/DEAH_box_helicase_dom"/>
</dbReference>
<dbReference type="SMART" id="SM00487">
    <property type="entry name" value="DEXDc"/>
    <property type="match status" value="1"/>
</dbReference>
<evidence type="ECO:0000256" key="6">
    <source>
        <dbReference type="ARBA" id="ARBA00022840"/>
    </source>
</evidence>
<feature type="region of interest" description="Disordered" evidence="12">
    <location>
        <begin position="641"/>
        <end position="727"/>
    </location>
</feature>
<dbReference type="InterPro" id="IPR027417">
    <property type="entry name" value="P-loop_NTPase"/>
</dbReference>
<feature type="region of interest" description="Disordered" evidence="12">
    <location>
        <begin position="185"/>
        <end position="334"/>
    </location>
</feature>
<reference evidence="15 16" key="1">
    <citation type="submission" date="2017-06" db="EMBL/GenBank/DDBJ databases">
        <title>Ant-infecting Ophiocordyceps genomes reveal a high diversity of potential behavioral manipulation genes and a possible major role for enterotoxins.</title>
        <authorList>
            <person name="De Bekker C."/>
            <person name="Evans H.C."/>
            <person name="Brachmann A."/>
            <person name="Hughes D.P."/>
        </authorList>
    </citation>
    <scope>NUCLEOTIDE SEQUENCE [LARGE SCALE GENOMIC DNA]</scope>
    <source>
        <strain evidence="15 16">1348a</strain>
    </source>
</reference>
<sequence>MTRNNLKPQLSWLLSNSSSIQPPAHALPSLADHASSQSWQSHAPCSSQPQTQSVLSEHPGSTELRGNEYEPSLNKSDNMGRLTSTTKPKKALLVSQQPQQLLTPSTLGETRKKPRSPCRARDLHSVASVSRVSTVSSKQAPLSNPIDDFDDFDAAELECMDLAEHTIPSDDLLTFGDQVSLWDQDKPDWPPALPRSCKKRKSDGISNDEGDISFPDIYQLIGTDPPPPTPSNQSAAVRHGRSSPIKARHEYRHAEPPGSVASLKSKIDRGGVNEKLVDMSSPSKRAAASRRDSLRVDKKSGRQSQTPGSGKKRKLTNVRLWSNSPSQRSSKGAMRVLSISPGQRASKGAMRAERRAPLPCVPDSEDEFVTPPTCSAAIRMLEEPSSLMDANPPANGPHENDAVTPCPQPSPSRDYSATANQDSMPEACPPSSNQTPRVLAHLSANPQALNRMLALIETQLQRNGHEFVRALNERWPKEKRDGVKADKERLLKQQRAIKHLDEAMGSYRCICKQREEVAARVAQSYNDLLDTDQDELLLDQLTDRIQQLEQGLAHVVDEADLDEKTLLEQPRASALEINVSTPVNRGSQPIKKTFTSERGAASVGGPAAQSAYKPQPSQASMPRLQLRKEPISTPAVGELASRNAEDSFQSPFARDLHRNNGGRESMRSVATNDTLGGETAVVEPDYMSNDDCGVNMLPPPLPRQGVSSHGSQGGLSRPNRLGKHDDDTFSDFSDDADMLAISQDYETRQSAVASRQVLLETSGNAVVPPPKPVATSKKQAAPIVPALSIPKELMKHPWSADVQKVLKDRFRMKGFRHNQLQAINATLAGKDAFVLMPTGGGKSLCYQLPAVVKSGKTKGVTVVVSPLLSLMQDQVDHLKALGIQAVAFNGECSAEYKRQVMSAFGERSPEHYIELLYVTPEMMNKNAAFTNALQTLHRRGKFARLVIDEAHCVSQWGHDFRPDYKSLGQVRLRFPEVPVMALTATATQNVIVDIKHNLSMVQCEVFSQSFNRPNLYYEVRPKTTNVGATENIANLILSKYAGVTGIVYTISRKQAEQVAESLREHGVTARHYHAGIDPKEKVEVQTSWQKGKAKVVVATIAFGMGIDKADVRFVMHHGIPKSLEGYYQETGRAGRDGKPSDCILFYGKADIRVLKKLIADGEGSAEQRERQMAMLNRVTAFCDNKADCRRTEVLRYFGEDFVPSQCHQSCDNCQSGHVFEQQDFSEYAKAAIHVVQRQRQLTAIQCADILLGKKYPKQEAELSDEYFGMGKGLKKHELVRVIDRLSAEKAFGEDNVVNKYGMATQYLKIGPTASQFLHKQRKLMLTVQVSDDDKAPKRTKAQSKKKKTDKQTTLAMQSTYVSSPVDQRGDSRARARLGGKGKDKYQGDVTSNGYENDGFVISDNEDDDDDDDDDDDMHFEPLPSHRPRTAKGPARDKTGARPRRLLPEKQLDSLPAVVQDLVDSFVKNAQKWDERRGQDEAHTGHRRGQGGGARAQAAADASADL</sequence>
<evidence type="ECO:0000313" key="15">
    <source>
        <dbReference type="EMBL" id="PHH76939.1"/>
    </source>
</evidence>
<dbReference type="InterPro" id="IPR001650">
    <property type="entry name" value="Helicase_C-like"/>
</dbReference>
<keyword evidence="4" id="KW-0378">Hydrolase</keyword>
<dbReference type="PANTHER" id="PTHR13710:SF153">
    <property type="entry name" value="RECQ-LIKE DNA HELICASE BLM"/>
    <property type="match status" value="1"/>
</dbReference>
<comment type="similarity">
    <text evidence="2">Belongs to the helicase family. RecQ subfamily.</text>
</comment>
<comment type="caution">
    <text evidence="15">The sequence shown here is derived from an EMBL/GenBank/DDBJ whole genome shotgun (WGS) entry which is preliminary data.</text>
</comment>
<dbReference type="EMBL" id="NJEU01000293">
    <property type="protein sequence ID" value="PHH76939.1"/>
    <property type="molecule type" value="Genomic_DNA"/>
</dbReference>
<dbReference type="Gene3D" id="1.10.10.10">
    <property type="entry name" value="Winged helix-like DNA-binding domain superfamily/Winged helix DNA-binding domain"/>
    <property type="match status" value="1"/>
</dbReference>
<dbReference type="FunFam" id="3.40.50.300:FF:001975">
    <property type="entry name" value="ATP-dependent DNA helicase"/>
    <property type="match status" value="1"/>
</dbReference>
<dbReference type="GO" id="GO:0005634">
    <property type="term" value="C:nucleus"/>
    <property type="evidence" value="ECO:0007669"/>
    <property type="project" value="UniProtKB-SubCell"/>
</dbReference>
<comment type="subcellular location">
    <subcellularLocation>
        <location evidence="1">Nucleus</location>
    </subcellularLocation>
</comment>
<protein>
    <recommendedName>
        <fullName evidence="11">DNA 3'-5' helicase</fullName>
        <ecNumber evidence="11">5.6.2.4</ecNumber>
    </recommendedName>
</protein>
<dbReference type="FunFam" id="3.40.50.300:FF:000537">
    <property type="entry name" value="Bloom syndrome RecQ-like helicase"/>
    <property type="match status" value="1"/>
</dbReference>
<feature type="compositionally biased region" description="Basic and acidic residues" evidence="12">
    <location>
        <begin position="289"/>
        <end position="300"/>
    </location>
</feature>
<dbReference type="CDD" id="cd18794">
    <property type="entry name" value="SF2_C_RecQ"/>
    <property type="match status" value="1"/>
</dbReference>
<feature type="compositionally biased region" description="Basic and acidic residues" evidence="12">
    <location>
        <begin position="265"/>
        <end position="277"/>
    </location>
</feature>
<feature type="compositionally biased region" description="Acidic residues" evidence="12">
    <location>
        <begin position="1403"/>
        <end position="1417"/>
    </location>
</feature>
<dbReference type="GO" id="GO:0016787">
    <property type="term" value="F:hydrolase activity"/>
    <property type="evidence" value="ECO:0007669"/>
    <property type="project" value="UniProtKB-KW"/>
</dbReference>
<comment type="catalytic activity">
    <reaction evidence="10">
        <text>Couples ATP hydrolysis with the unwinding of duplex DNA by translocating in the 3'-5' direction.</text>
        <dbReference type="EC" id="5.6.2.4"/>
    </reaction>
</comment>
<dbReference type="InterPro" id="IPR036390">
    <property type="entry name" value="WH_DNA-bd_sf"/>
</dbReference>
<feature type="compositionally biased region" description="Basic and acidic residues" evidence="12">
    <location>
        <begin position="1433"/>
        <end position="1451"/>
    </location>
</feature>
<evidence type="ECO:0000313" key="16">
    <source>
        <dbReference type="Proteomes" id="UP000224854"/>
    </source>
</evidence>
<accession>A0A2C5XMU0</accession>
<feature type="region of interest" description="Disordered" evidence="12">
    <location>
        <begin position="1328"/>
        <end position="1457"/>
    </location>
</feature>
<dbReference type="InterPro" id="IPR036388">
    <property type="entry name" value="WH-like_DNA-bd_sf"/>
</dbReference>
<dbReference type="GO" id="GO:0005737">
    <property type="term" value="C:cytoplasm"/>
    <property type="evidence" value="ECO:0007669"/>
    <property type="project" value="TreeGrafter"/>
</dbReference>
<evidence type="ECO:0000256" key="4">
    <source>
        <dbReference type="ARBA" id="ARBA00022801"/>
    </source>
</evidence>
<dbReference type="PROSITE" id="PS51192">
    <property type="entry name" value="HELICASE_ATP_BIND_1"/>
    <property type="match status" value="1"/>
</dbReference>
<dbReference type="GO" id="GO:0000724">
    <property type="term" value="P:double-strand break repair via homologous recombination"/>
    <property type="evidence" value="ECO:0007669"/>
    <property type="project" value="TreeGrafter"/>
</dbReference>
<evidence type="ECO:0000259" key="13">
    <source>
        <dbReference type="PROSITE" id="PS51192"/>
    </source>
</evidence>
<feature type="region of interest" description="Disordered" evidence="12">
    <location>
        <begin position="386"/>
        <end position="435"/>
    </location>
</feature>
<keyword evidence="5" id="KW-0347">Helicase</keyword>
<dbReference type="GO" id="GO:0006260">
    <property type="term" value="P:DNA replication"/>
    <property type="evidence" value="ECO:0007669"/>
    <property type="project" value="InterPro"/>
</dbReference>
<dbReference type="Proteomes" id="UP000224854">
    <property type="component" value="Unassembled WGS sequence"/>
</dbReference>
<evidence type="ECO:0000256" key="9">
    <source>
        <dbReference type="ARBA" id="ARBA00023242"/>
    </source>
</evidence>
<dbReference type="SUPFAM" id="SSF46785">
    <property type="entry name" value="Winged helix' DNA-binding domain"/>
    <property type="match status" value="1"/>
</dbReference>
<dbReference type="GO" id="GO:0005694">
    <property type="term" value="C:chromosome"/>
    <property type="evidence" value="ECO:0007669"/>
    <property type="project" value="TreeGrafter"/>
</dbReference>
<dbReference type="InterPro" id="IPR032284">
    <property type="entry name" value="RecQ_Zn-bd"/>
</dbReference>
<keyword evidence="6" id="KW-0067">ATP-binding</keyword>
<dbReference type="GO" id="GO:0043138">
    <property type="term" value="F:3'-5' DNA helicase activity"/>
    <property type="evidence" value="ECO:0007669"/>
    <property type="project" value="UniProtKB-EC"/>
</dbReference>
<dbReference type="GO" id="GO:0009378">
    <property type="term" value="F:four-way junction helicase activity"/>
    <property type="evidence" value="ECO:0007669"/>
    <property type="project" value="TreeGrafter"/>
</dbReference>
<evidence type="ECO:0000256" key="5">
    <source>
        <dbReference type="ARBA" id="ARBA00022806"/>
    </source>
</evidence>
<evidence type="ECO:0000256" key="11">
    <source>
        <dbReference type="ARBA" id="ARBA00034808"/>
    </source>
</evidence>
<organism evidence="15 16">
    <name type="scientific">Ophiocordyceps australis</name>
    <dbReference type="NCBI Taxonomy" id="1399860"/>
    <lineage>
        <taxon>Eukaryota</taxon>
        <taxon>Fungi</taxon>
        <taxon>Dikarya</taxon>
        <taxon>Ascomycota</taxon>
        <taxon>Pezizomycotina</taxon>
        <taxon>Sordariomycetes</taxon>
        <taxon>Hypocreomycetidae</taxon>
        <taxon>Hypocreales</taxon>
        <taxon>Ophiocordycipitaceae</taxon>
        <taxon>Ophiocordyceps</taxon>
    </lineage>
</organism>
<feature type="region of interest" description="Disordered" evidence="12">
    <location>
        <begin position="597"/>
        <end position="622"/>
    </location>
</feature>
<keyword evidence="9" id="KW-0539">Nucleus</keyword>
<dbReference type="Pfam" id="PF09382">
    <property type="entry name" value="RQC"/>
    <property type="match status" value="1"/>
</dbReference>
<dbReference type="Pfam" id="PF16124">
    <property type="entry name" value="RecQ_Zn_bind"/>
    <property type="match status" value="1"/>
</dbReference>
<evidence type="ECO:0000256" key="10">
    <source>
        <dbReference type="ARBA" id="ARBA00034617"/>
    </source>
</evidence>
<evidence type="ECO:0000256" key="8">
    <source>
        <dbReference type="ARBA" id="ARBA00023235"/>
    </source>
</evidence>